<feature type="coiled-coil region" evidence="2">
    <location>
        <begin position="229"/>
        <end position="279"/>
    </location>
</feature>
<dbReference type="AlphaFoldDB" id="A0A816RR51"/>
<reference evidence="4" key="1">
    <citation type="submission" date="2021-01" db="EMBL/GenBank/DDBJ databases">
        <authorList>
            <consortium name="Genoscope - CEA"/>
            <person name="William W."/>
        </authorList>
    </citation>
    <scope>NUCLEOTIDE SEQUENCE</scope>
</reference>
<sequence>MEDRKQTSFTFEIDNFWDKEALIRSPNFFSGGCQWFVDVYPRGCGIEDHLSTFLCVANPESLLLGWKRRAILSLVLLNVSGKRLYRTYRDGPPCKTFCAQFPAWGWADAMPLEMLQENGFMEKNKLIVQVNVQVVEVVDEAEVTGKETLDVNGFQVLYSEVGQVTTIFAKHPDVALNFIPKSQLVKTVYMKLLMFLIEKLNKPPRSFIRNELSNARMELIDLTKAGFKLDWLKEKLDEISLERKKANGDGSLSSYGFRVQELEEQVKNLNLKLDTEKVKSAKVLSLEQTVFLEKNKLILKAEVKVIEVVDEGDTTANEALDVCGFQVLYSQAVQVTRIFKEHPDIALNFIPTSQPVKTTYMNLLLGLIDKLDKPPRSFTNTELSIAGKELIDLSKAGFNLNWLKIKLFEVSLEWKKENIDNSRVQELEEQVKNLNLELETEKLKSAAKVLSLEQTVSELRDELSKQKGKSTPEDELEAVVRSWELLNYADSVMKSWNK</sequence>
<dbReference type="PROSITE" id="PS50144">
    <property type="entry name" value="MATH"/>
    <property type="match status" value="1"/>
</dbReference>
<protein>
    <submittedName>
        <fullName evidence="4">(rape) hypothetical protein</fullName>
    </submittedName>
</protein>
<dbReference type="Pfam" id="PF22486">
    <property type="entry name" value="MATH_2"/>
    <property type="match status" value="1"/>
</dbReference>
<gene>
    <name evidence="4" type="ORF">DARMORV10_C01P36970.1</name>
</gene>
<feature type="domain" description="MATH" evidence="3">
    <location>
        <begin position="6"/>
        <end position="132"/>
    </location>
</feature>
<dbReference type="PANTHER" id="PTHR46236">
    <property type="entry name" value="TRAF-LIKE SUPERFAMILY PROTEIN"/>
    <property type="match status" value="1"/>
</dbReference>
<dbReference type="Gene3D" id="2.60.210.10">
    <property type="entry name" value="Apoptosis, Tumor Necrosis Factor Receptor Associated Protein 2, Chain A"/>
    <property type="match status" value="1"/>
</dbReference>
<name>A0A816RR51_BRANA</name>
<evidence type="ECO:0000313" key="4">
    <source>
        <dbReference type="EMBL" id="CAF2075677.1"/>
    </source>
</evidence>
<organism evidence="4">
    <name type="scientific">Brassica napus</name>
    <name type="common">Rape</name>
    <dbReference type="NCBI Taxonomy" id="3708"/>
    <lineage>
        <taxon>Eukaryota</taxon>
        <taxon>Viridiplantae</taxon>
        <taxon>Streptophyta</taxon>
        <taxon>Embryophyta</taxon>
        <taxon>Tracheophyta</taxon>
        <taxon>Spermatophyta</taxon>
        <taxon>Magnoliopsida</taxon>
        <taxon>eudicotyledons</taxon>
        <taxon>Gunneridae</taxon>
        <taxon>Pentapetalae</taxon>
        <taxon>rosids</taxon>
        <taxon>malvids</taxon>
        <taxon>Brassicales</taxon>
        <taxon>Brassicaceae</taxon>
        <taxon>Brassiceae</taxon>
        <taxon>Brassica</taxon>
    </lineage>
</organism>
<evidence type="ECO:0000259" key="3">
    <source>
        <dbReference type="PROSITE" id="PS50144"/>
    </source>
</evidence>
<dbReference type="SUPFAM" id="SSF49599">
    <property type="entry name" value="TRAF domain-like"/>
    <property type="match status" value="1"/>
</dbReference>
<dbReference type="PANTHER" id="PTHR46236:SF19">
    <property type="entry name" value="MATH DOMAIN-CONTAINING PROTEIN"/>
    <property type="match status" value="1"/>
</dbReference>
<evidence type="ECO:0000256" key="1">
    <source>
        <dbReference type="ARBA" id="ARBA00023054"/>
    </source>
</evidence>
<dbReference type="EMBL" id="HG994365">
    <property type="protein sequence ID" value="CAF2075677.1"/>
    <property type="molecule type" value="Genomic_DNA"/>
</dbReference>
<dbReference type="CDD" id="cd00121">
    <property type="entry name" value="MATH"/>
    <property type="match status" value="1"/>
</dbReference>
<dbReference type="InterPro" id="IPR008974">
    <property type="entry name" value="TRAF-like"/>
</dbReference>
<accession>A0A816RR51</accession>
<dbReference type="InterPro" id="IPR050804">
    <property type="entry name" value="MCC"/>
</dbReference>
<keyword evidence="1 2" id="KW-0175">Coiled coil</keyword>
<proteinExistence type="predicted"/>
<dbReference type="Proteomes" id="UP001295469">
    <property type="component" value="Chromosome C01"/>
</dbReference>
<evidence type="ECO:0000256" key="2">
    <source>
        <dbReference type="SAM" id="Coils"/>
    </source>
</evidence>
<feature type="coiled-coil region" evidence="2">
    <location>
        <begin position="417"/>
        <end position="469"/>
    </location>
</feature>
<dbReference type="InterPro" id="IPR002083">
    <property type="entry name" value="MATH/TRAF_dom"/>
</dbReference>